<evidence type="ECO:0000313" key="10">
    <source>
        <dbReference type="Proteomes" id="UP001519287"/>
    </source>
</evidence>
<dbReference type="EMBL" id="JAGGLB010000012">
    <property type="protein sequence ID" value="MBP1992193.1"/>
    <property type="molecule type" value="Genomic_DNA"/>
</dbReference>
<dbReference type="InterPro" id="IPR003660">
    <property type="entry name" value="HAMP_dom"/>
</dbReference>
<keyword evidence="5 9" id="KW-0418">Kinase</keyword>
<dbReference type="GO" id="GO:0004673">
    <property type="term" value="F:protein histidine kinase activity"/>
    <property type="evidence" value="ECO:0007669"/>
    <property type="project" value="UniProtKB-EC"/>
</dbReference>
<feature type="transmembrane region" description="Helical" evidence="7">
    <location>
        <begin position="301"/>
        <end position="324"/>
    </location>
</feature>
<keyword evidence="10" id="KW-1185">Reference proteome</keyword>
<dbReference type="Pfam" id="PF02518">
    <property type="entry name" value="HATPase_c"/>
    <property type="match status" value="1"/>
</dbReference>
<dbReference type="PROSITE" id="PS50885">
    <property type="entry name" value="HAMP"/>
    <property type="match status" value="1"/>
</dbReference>
<proteinExistence type="predicted"/>
<keyword evidence="2" id="KW-1003">Cell membrane</keyword>
<dbReference type="RefSeq" id="WP_209972929.1">
    <property type="nucleotide sequence ID" value="NZ_JAGGLB010000012.1"/>
</dbReference>
<evidence type="ECO:0000313" key="9">
    <source>
        <dbReference type="EMBL" id="MBP1992193.1"/>
    </source>
</evidence>
<evidence type="ECO:0000256" key="4">
    <source>
        <dbReference type="ARBA" id="ARBA00022679"/>
    </source>
</evidence>
<protein>
    <submittedName>
        <fullName evidence="9">Two-component system sensor histidine kinase YesM</fullName>
        <ecNumber evidence="9">2.7.13.3</ecNumber>
    </submittedName>
</protein>
<feature type="transmembrane region" description="Helical" evidence="7">
    <location>
        <begin position="12"/>
        <end position="34"/>
    </location>
</feature>
<dbReference type="EC" id="2.7.13.3" evidence="9"/>
<keyword evidence="3" id="KW-0597">Phosphoprotein</keyword>
<keyword evidence="7" id="KW-0812">Transmembrane</keyword>
<dbReference type="InterPro" id="IPR003594">
    <property type="entry name" value="HATPase_dom"/>
</dbReference>
<sequence length="616" mass="70961">MFSFKTFQTKLFVTYSIFLIIFTLIISIPMYYYLKNTTKKNILAGIQQSVAGISESLDIYANQYENITTQLYLKRDGSGSQVSVVQALQNLMLMENDAEVLNAYTLIDNNITLLSEINKNIYRINIFNEHGLFFSNQPYDKSVLDSLSEDADWLQEPQLADGAMVMEYASQDHWRADGDPVPVFSFLRRMKWNGVNIGYLEVQIRADDLIKPVKLTSIPSASLTLFNQTDVLYSNDANFKDNNISRLMEFNAIIPSAMNNGQQSIRHHGNTESLIFQRSQKTDYTIAYAVSENKLFASLLIFRNVTFAAVFLLISLSILVFYILSKTLTYPITKLRKVIDSVDLDDKKIKINNEFKMDEIELLNRSFRTMNERLQNSLEEIVQFRTMELQSQFEVLQAQINPHFLFNMLGVIAIFSEEEGGTKAADVCHKLASFLRYTVIQTNPITTLEQEMSFARDYLELMQTRYRHRLQFELVLPEEMKRISIPKLTLQPLVENSINHGFQHMDRGLVITIRGIVEGDRWYITILDNGSGIDPEQLKSLHEKMEMYERPIHVFPKKEQLTLGGMGIISTYARLKLYFKNRIAFRIGNNADYGTCISISGWIPDESDEHSQEESP</sequence>
<organism evidence="9 10">
    <name type="scientific">Paenibacillus eucommiae</name>
    <dbReference type="NCBI Taxonomy" id="1355755"/>
    <lineage>
        <taxon>Bacteria</taxon>
        <taxon>Bacillati</taxon>
        <taxon>Bacillota</taxon>
        <taxon>Bacilli</taxon>
        <taxon>Bacillales</taxon>
        <taxon>Paenibacillaceae</taxon>
        <taxon>Paenibacillus</taxon>
    </lineage>
</organism>
<feature type="domain" description="HAMP" evidence="8">
    <location>
        <begin position="326"/>
        <end position="379"/>
    </location>
</feature>
<dbReference type="Gene3D" id="3.30.565.10">
    <property type="entry name" value="Histidine kinase-like ATPase, C-terminal domain"/>
    <property type="match status" value="1"/>
</dbReference>
<dbReference type="Gene3D" id="6.10.340.10">
    <property type="match status" value="1"/>
</dbReference>
<accession>A0ABS4IX96</accession>
<keyword evidence="4 9" id="KW-0808">Transferase</keyword>
<dbReference type="SUPFAM" id="SSF55874">
    <property type="entry name" value="ATPase domain of HSP90 chaperone/DNA topoisomerase II/histidine kinase"/>
    <property type="match status" value="1"/>
</dbReference>
<evidence type="ECO:0000256" key="7">
    <source>
        <dbReference type="SAM" id="Phobius"/>
    </source>
</evidence>
<gene>
    <name evidence="9" type="ORF">J2Z66_003801</name>
</gene>
<evidence type="ECO:0000259" key="8">
    <source>
        <dbReference type="PROSITE" id="PS50885"/>
    </source>
</evidence>
<dbReference type="Proteomes" id="UP001519287">
    <property type="component" value="Unassembled WGS sequence"/>
</dbReference>
<dbReference type="Pfam" id="PF06580">
    <property type="entry name" value="His_kinase"/>
    <property type="match status" value="1"/>
</dbReference>
<keyword evidence="7" id="KW-1133">Transmembrane helix</keyword>
<keyword evidence="6 7" id="KW-0472">Membrane</keyword>
<evidence type="ECO:0000256" key="6">
    <source>
        <dbReference type="ARBA" id="ARBA00023136"/>
    </source>
</evidence>
<evidence type="ECO:0000256" key="1">
    <source>
        <dbReference type="ARBA" id="ARBA00004651"/>
    </source>
</evidence>
<dbReference type="InterPro" id="IPR036890">
    <property type="entry name" value="HATPase_C_sf"/>
</dbReference>
<reference evidence="9 10" key="1">
    <citation type="submission" date="2021-03" db="EMBL/GenBank/DDBJ databases">
        <title>Genomic Encyclopedia of Type Strains, Phase IV (KMG-IV): sequencing the most valuable type-strain genomes for metagenomic binning, comparative biology and taxonomic classification.</title>
        <authorList>
            <person name="Goeker M."/>
        </authorList>
    </citation>
    <scope>NUCLEOTIDE SEQUENCE [LARGE SCALE GENOMIC DNA]</scope>
    <source>
        <strain evidence="9 10">DSM 26048</strain>
    </source>
</reference>
<dbReference type="PANTHER" id="PTHR34220">
    <property type="entry name" value="SENSOR HISTIDINE KINASE YPDA"/>
    <property type="match status" value="1"/>
</dbReference>
<evidence type="ECO:0000256" key="2">
    <source>
        <dbReference type="ARBA" id="ARBA00022475"/>
    </source>
</evidence>
<name>A0ABS4IX96_9BACL</name>
<evidence type="ECO:0000256" key="3">
    <source>
        <dbReference type="ARBA" id="ARBA00022553"/>
    </source>
</evidence>
<dbReference type="PANTHER" id="PTHR34220:SF7">
    <property type="entry name" value="SENSOR HISTIDINE KINASE YPDA"/>
    <property type="match status" value="1"/>
</dbReference>
<evidence type="ECO:0000256" key="5">
    <source>
        <dbReference type="ARBA" id="ARBA00022777"/>
    </source>
</evidence>
<comment type="subcellular location">
    <subcellularLocation>
        <location evidence="1">Cell membrane</location>
        <topology evidence="1">Multi-pass membrane protein</topology>
    </subcellularLocation>
</comment>
<dbReference type="InterPro" id="IPR010559">
    <property type="entry name" value="Sig_transdc_His_kin_internal"/>
</dbReference>
<comment type="caution">
    <text evidence="9">The sequence shown here is derived from an EMBL/GenBank/DDBJ whole genome shotgun (WGS) entry which is preliminary data.</text>
</comment>
<dbReference type="InterPro" id="IPR050640">
    <property type="entry name" value="Bact_2-comp_sensor_kinase"/>
</dbReference>